<organism evidence="1 2">
    <name type="scientific">Sulfurimonas denitrificans (strain ATCC 33889 / DSM 1251)</name>
    <name type="common">Thiomicrospira denitrificans (strain ATCC 33889 / DSM 1251)</name>
    <dbReference type="NCBI Taxonomy" id="326298"/>
    <lineage>
        <taxon>Bacteria</taxon>
        <taxon>Pseudomonadati</taxon>
        <taxon>Campylobacterota</taxon>
        <taxon>Epsilonproteobacteria</taxon>
        <taxon>Campylobacterales</taxon>
        <taxon>Sulfurimonadaceae</taxon>
        <taxon>Sulfurimonas</taxon>
    </lineage>
</organism>
<accession>Q30RA6</accession>
<evidence type="ECO:0000313" key="1">
    <source>
        <dbReference type="EMBL" id="ABB44475.1"/>
    </source>
</evidence>
<dbReference type="EMBL" id="CP000153">
    <property type="protein sequence ID" value="ABB44475.1"/>
    <property type="molecule type" value="Genomic_DNA"/>
</dbReference>
<protein>
    <submittedName>
        <fullName evidence="1">Uncharacterized protein</fullName>
    </submittedName>
</protein>
<evidence type="ECO:0000313" key="2">
    <source>
        <dbReference type="Proteomes" id="UP000002714"/>
    </source>
</evidence>
<dbReference type="STRING" id="326298.Suden_1197"/>
<dbReference type="RefSeq" id="WP_011372827.1">
    <property type="nucleotide sequence ID" value="NC_007575.1"/>
</dbReference>
<dbReference type="Proteomes" id="UP000002714">
    <property type="component" value="Chromosome"/>
</dbReference>
<dbReference type="OrthoDB" id="5349299at2"/>
<sequence length="159" mass="18408">MKRVLFLILCFSLAEATDISSREYNSIDEQLAYNAIKKIFVSAESQTIVDTNWSTLHVSKRSTSGFIDITTSIENILLKTKYLSDSDSQKMSLEIFTTVNEENSYVSSDSFLHTLMWNRIEYALGFDDNWIECIYSPRGIFYINHPLCSVNKEIFELER</sequence>
<reference evidence="1 2" key="1">
    <citation type="journal article" date="2008" name="Appl. Environ. Microbiol.">
        <title>Genome of the epsilonproteobacterial chemolithoautotroph Sulfurimonas denitrificans.</title>
        <authorList>
            <person name="Sievert S.M."/>
            <person name="Scott K.M."/>
            <person name="Klotz M.G."/>
            <person name="Chain P.S.G."/>
            <person name="Hauser L.J."/>
            <person name="Hemp J."/>
            <person name="Huegler M."/>
            <person name="Land M."/>
            <person name="Lapidus A."/>
            <person name="Larimer F.W."/>
            <person name="Lucas S."/>
            <person name="Malfatti S.A."/>
            <person name="Meyer F."/>
            <person name="Paulsen I.T."/>
            <person name="Ren Q."/>
            <person name="Simon J."/>
            <person name="Bailey K."/>
            <person name="Diaz E."/>
            <person name="Fitzpatrick K.A."/>
            <person name="Glover B."/>
            <person name="Gwatney N."/>
            <person name="Korajkic A."/>
            <person name="Long A."/>
            <person name="Mobberley J.M."/>
            <person name="Pantry S.N."/>
            <person name="Pazder G."/>
            <person name="Peterson S."/>
            <person name="Quintanilla J.D."/>
            <person name="Sprinkle R."/>
            <person name="Stephens J."/>
            <person name="Thomas P."/>
            <person name="Vaughn R."/>
            <person name="Weber M.J."/>
            <person name="Wooten L.L."/>
        </authorList>
    </citation>
    <scope>NUCLEOTIDE SEQUENCE [LARGE SCALE GENOMIC DNA]</scope>
    <source>
        <strain evidence="2">ATCC 33889 / DSM 1251</strain>
    </source>
</reference>
<gene>
    <name evidence="1" type="ordered locus">Suden_1197</name>
</gene>
<name>Q30RA6_SULDN</name>
<dbReference type="AlphaFoldDB" id="Q30RA6"/>
<dbReference type="HOGENOM" id="CLU_1659825_0_0_7"/>
<keyword evidence="2" id="KW-1185">Reference proteome</keyword>
<proteinExistence type="predicted"/>
<dbReference type="KEGG" id="tdn:Suden_1197"/>